<reference evidence="1 2" key="1">
    <citation type="submission" date="2017-11" db="EMBL/GenBank/DDBJ databases">
        <title>Genomic Encyclopedia of Archaeal and Bacterial Type Strains, Phase II (KMG-II): From Individual Species to Whole Genera.</title>
        <authorList>
            <person name="Goeker M."/>
        </authorList>
    </citation>
    <scope>NUCLEOTIDE SEQUENCE [LARGE SCALE GENOMIC DNA]</scope>
    <source>
        <strain evidence="1 2">DSM 28175</strain>
    </source>
</reference>
<dbReference type="Gene3D" id="3.90.1140.10">
    <property type="entry name" value="Cyclic phosphodiesterase"/>
    <property type="match status" value="1"/>
</dbReference>
<organism evidence="1 2">
    <name type="scientific">Mucilaginibacter auburnensis</name>
    <dbReference type="NCBI Taxonomy" id="1457233"/>
    <lineage>
        <taxon>Bacteria</taxon>
        <taxon>Pseudomonadati</taxon>
        <taxon>Bacteroidota</taxon>
        <taxon>Sphingobacteriia</taxon>
        <taxon>Sphingobacteriales</taxon>
        <taxon>Sphingobacteriaceae</taxon>
        <taxon>Mucilaginibacter</taxon>
    </lineage>
</organism>
<comment type="caution">
    <text evidence="1">The sequence shown here is derived from an EMBL/GenBank/DDBJ whole genome shotgun (WGS) entry which is preliminary data.</text>
</comment>
<accession>A0A2H9VP83</accession>
<dbReference type="EMBL" id="PGFJ01000002">
    <property type="protein sequence ID" value="PJJ80121.1"/>
    <property type="molecule type" value="Genomic_DNA"/>
</dbReference>
<dbReference type="InterPro" id="IPR009097">
    <property type="entry name" value="Cyclic_Pdiesterase"/>
</dbReference>
<dbReference type="AlphaFoldDB" id="A0A2H9VP83"/>
<dbReference type="SUPFAM" id="SSF55144">
    <property type="entry name" value="LigT-like"/>
    <property type="match status" value="1"/>
</dbReference>
<evidence type="ECO:0000313" key="2">
    <source>
        <dbReference type="Proteomes" id="UP000242687"/>
    </source>
</evidence>
<protein>
    <submittedName>
        <fullName evidence="1">2'-5' RNA ligase superfamily protein</fullName>
    </submittedName>
</protein>
<dbReference type="RefSeq" id="WP_100342415.1">
    <property type="nucleotide sequence ID" value="NZ_PGFJ01000002.1"/>
</dbReference>
<dbReference type="Proteomes" id="UP000242687">
    <property type="component" value="Unassembled WGS sequence"/>
</dbReference>
<dbReference type="GO" id="GO:0016874">
    <property type="term" value="F:ligase activity"/>
    <property type="evidence" value="ECO:0007669"/>
    <property type="project" value="UniProtKB-KW"/>
</dbReference>
<dbReference type="Pfam" id="PF13563">
    <property type="entry name" value="2_5_RNA_ligase2"/>
    <property type="match status" value="1"/>
</dbReference>
<dbReference type="OrthoDB" id="793003at2"/>
<proteinExistence type="predicted"/>
<keyword evidence="2" id="KW-1185">Reference proteome</keyword>
<keyword evidence="1" id="KW-0436">Ligase</keyword>
<gene>
    <name evidence="1" type="ORF">CLV57_3266</name>
</gene>
<sequence>MQTQQEPLILTLQLDAQSEAFFNEQRQRYFPPERNFLNAHLTLFHQLPNTDETREYFESITQAPFKLQVTGLMSLGGGVAYKIESAALLGLRKTLADHFIEVLIPQDRQGFRPHITVQNKVLPEQAKELLNNLQEQFQPFKAEALGLNLWAYLGGPWRHDAYYAFK</sequence>
<name>A0A2H9VP83_9SPHI</name>
<evidence type="ECO:0000313" key="1">
    <source>
        <dbReference type="EMBL" id="PJJ80121.1"/>
    </source>
</evidence>